<dbReference type="EMBL" id="QRTH01000026">
    <property type="protein sequence ID" value="RGQ46540.1"/>
    <property type="molecule type" value="Genomic_DNA"/>
</dbReference>
<dbReference type="Proteomes" id="UP000283680">
    <property type="component" value="Unassembled WGS sequence"/>
</dbReference>
<protein>
    <recommendedName>
        <fullName evidence="3">DUF5119 domain-containing protein</fullName>
    </recommendedName>
</protein>
<reference evidence="1 2" key="1">
    <citation type="submission" date="2018-08" db="EMBL/GenBank/DDBJ databases">
        <title>A genome reference for cultivated species of the human gut microbiota.</title>
        <authorList>
            <person name="Zou Y."/>
            <person name="Xue W."/>
            <person name="Luo G."/>
        </authorList>
    </citation>
    <scope>NUCLEOTIDE SEQUENCE [LARGE SCALE GENOMIC DNA]</scope>
    <source>
        <strain evidence="1 2">AF28-11</strain>
    </source>
</reference>
<evidence type="ECO:0000313" key="2">
    <source>
        <dbReference type="Proteomes" id="UP000283680"/>
    </source>
</evidence>
<sequence>MRRNLKILFYASLAVLFSSCENLFKEECEAKGFLSATVSDKGPVPSTTEEIQVRYYDYHTGVEHTEKLGEPDYFALGNRFLSQLDAGTYRFLAYTRFNNKIRNAGDISTIEIYADTVVSAKYACPVIANPQHLVFMGKESGTILPEDTTYREFVLSPMVQKIIFNVTIRGLAPAQTVSGMEALLKGVIISRKIYTNQSQPSYAGLVFDFAEKEGKYTSEAYVFGLSNKVENTLCMEVVTNSKKYYPEVDLSSVLADFTADGIVFEIVIDLNAGVDPVVTIAGWRDLDWGEIQPVL</sequence>
<dbReference type="RefSeq" id="WP_117974936.1">
    <property type="nucleotide sequence ID" value="NZ_QRTH01000026.1"/>
</dbReference>
<gene>
    <name evidence="1" type="ORF">DWY92_20270</name>
</gene>
<evidence type="ECO:0008006" key="3">
    <source>
        <dbReference type="Google" id="ProtNLM"/>
    </source>
</evidence>
<accession>A0A412B3D6</accession>
<comment type="caution">
    <text evidence="1">The sequence shown here is derived from an EMBL/GenBank/DDBJ whole genome shotgun (WGS) entry which is preliminary data.</text>
</comment>
<dbReference type="PROSITE" id="PS51257">
    <property type="entry name" value="PROKAR_LIPOPROTEIN"/>
    <property type="match status" value="1"/>
</dbReference>
<evidence type="ECO:0000313" key="1">
    <source>
        <dbReference type="EMBL" id="RGQ46540.1"/>
    </source>
</evidence>
<name>A0A412B3D6_BACUN</name>
<organism evidence="1 2">
    <name type="scientific">Bacteroides uniformis</name>
    <dbReference type="NCBI Taxonomy" id="820"/>
    <lineage>
        <taxon>Bacteria</taxon>
        <taxon>Pseudomonadati</taxon>
        <taxon>Bacteroidota</taxon>
        <taxon>Bacteroidia</taxon>
        <taxon>Bacteroidales</taxon>
        <taxon>Bacteroidaceae</taxon>
        <taxon>Bacteroides</taxon>
    </lineage>
</organism>
<proteinExistence type="predicted"/>
<dbReference type="AlphaFoldDB" id="A0A412B3D6"/>